<dbReference type="InterPro" id="IPR013762">
    <property type="entry name" value="Integrase-like_cat_sf"/>
</dbReference>
<name>A0A7J6KXW8_PEROL</name>
<dbReference type="InterPro" id="IPR011010">
    <property type="entry name" value="DNA_brk_join_enz"/>
</dbReference>
<sequence>MRSGRRASATRHGKAPSWTPIRGVWRPLGSLRGSVRTERHPRASVSRVPRVLSIDRAPRSRRSASARRQELQVAAAATTQAQLDDFVGEALSVSTRRQRTSAWNSYQLAVEAADMSEGDFGVTSLVTWVRAMAVGDYAFSTIQNYVGHVRRMAKEKGLPILDDRDERVLELALRAGRKIVGDPGPRKAIALDKARVLAVAAKLSPLDADILLAGVLGMCRCSELFGFLAGHLAPTAGGVSMLVAMSKTDQFAAGSRIYLGCTGHRKKNANVCEDEWCVAHRLLRRSRQAEEPDSPLFPTDKVSFAERLRAAVTAVVGCSPTEATTHMMRRSGALIYHRGGVPLLEIAEMGRWKDSTCLQGYLRAAFDAPKYYTDLTASIWAQ</sequence>
<dbReference type="OrthoDB" id="445688at2759"/>
<evidence type="ECO:0000313" key="4">
    <source>
        <dbReference type="Proteomes" id="UP000570595"/>
    </source>
</evidence>
<dbReference type="Proteomes" id="UP000570595">
    <property type="component" value="Unassembled WGS sequence"/>
</dbReference>
<dbReference type="GO" id="GO:0003677">
    <property type="term" value="F:DNA binding"/>
    <property type="evidence" value="ECO:0007669"/>
    <property type="project" value="InterPro"/>
</dbReference>
<dbReference type="GO" id="GO:0006310">
    <property type="term" value="P:DNA recombination"/>
    <property type="evidence" value="ECO:0007669"/>
    <property type="project" value="UniProtKB-KW"/>
</dbReference>
<dbReference type="PANTHER" id="PTHR34605">
    <property type="entry name" value="PHAGE_INTEGRASE DOMAIN-CONTAINING PROTEIN"/>
    <property type="match status" value="1"/>
</dbReference>
<dbReference type="SUPFAM" id="SSF56349">
    <property type="entry name" value="DNA breaking-rejoining enzymes"/>
    <property type="match status" value="1"/>
</dbReference>
<accession>A0A7J6KXW8</accession>
<dbReference type="Proteomes" id="UP000572268">
    <property type="component" value="Unassembled WGS sequence"/>
</dbReference>
<reference evidence="4 5" key="1">
    <citation type="submission" date="2020-04" db="EMBL/GenBank/DDBJ databases">
        <title>Perkinsus olseni comparative genomics.</title>
        <authorList>
            <person name="Bogema D.R."/>
        </authorList>
    </citation>
    <scope>NUCLEOTIDE SEQUENCE [LARGE SCALE GENOMIC DNA]</scope>
    <source>
        <strain evidence="2">ATCC PRA-179</strain>
        <strain evidence="3">ATCC PRA-31</strain>
    </source>
</reference>
<dbReference type="PANTHER" id="PTHR34605:SF3">
    <property type="entry name" value="P CELL-TYPE AGGLUTINATION PROTEIN MAP4-LIKE-RELATED"/>
    <property type="match status" value="1"/>
</dbReference>
<evidence type="ECO:0000313" key="2">
    <source>
        <dbReference type="EMBL" id="KAF4651757.1"/>
    </source>
</evidence>
<comment type="caution">
    <text evidence="2">The sequence shown here is derived from an EMBL/GenBank/DDBJ whole genome shotgun (WGS) entry which is preliminary data.</text>
</comment>
<dbReference type="EMBL" id="JABANN010000984">
    <property type="protein sequence ID" value="KAF4651886.1"/>
    <property type="molecule type" value="Genomic_DNA"/>
</dbReference>
<evidence type="ECO:0000313" key="3">
    <source>
        <dbReference type="EMBL" id="KAF4651886.1"/>
    </source>
</evidence>
<dbReference type="InterPro" id="IPR052925">
    <property type="entry name" value="Phage_Integrase-like_Recomb"/>
</dbReference>
<dbReference type="Gene3D" id="1.10.443.10">
    <property type="entry name" value="Intergrase catalytic core"/>
    <property type="match status" value="1"/>
</dbReference>
<evidence type="ECO:0000256" key="1">
    <source>
        <dbReference type="ARBA" id="ARBA00023172"/>
    </source>
</evidence>
<dbReference type="AlphaFoldDB" id="A0A7J6KXW8"/>
<proteinExistence type="predicted"/>
<evidence type="ECO:0008006" key="6">
    <source>
        <dbReference type="Google" id="ProtNLM"/>
    </source>
</evidence>
<keyword evidence="1" id="KW-0233">DNA recombination</keyword>
<dbReference type="GO" id="GO:0015074">
    <property type="term" value="P:DNA integration"/>
    <property type="evidence" value="ECO:0007669"/>
    <property type="project" value="InterPro"/>
</dbReference>
<dbReference type="EMBL" id="JABAHT010000805">
    <property type="protein sequence ID" value="KAF4651757.1"/>
    <property type="molecule type" value="Genomic_DNA"/>
</dbReference>
<evidence type="ECO:0000313" key="5">
    <source>
        <dbReference type="Proteomes" id="UP000572268"/>
    </source>
</evidence>
<gene>
    <name evidence="3" type="ORF">FOL46_010008</name>
    <name evidence="2" type="ORF">FOZ61_010228</name>
</gene>
<organism evidence="2 4">
    <name type="scientific">Perkinsus olseni</name>
    <name type="common">Perkinsus atlanticus</name>
    <dbReference type="NCBI Taxonomy" id="32597"/>
    <lineage>
        <taxon>Eukaryota</taxon>
        <taxon>Sar</taxon>
        <taxon>Alveolata</taxon>
        <taxon>Perkinsozoa</taxon>
        <taxon>Perkinsea</taxon>
        <taxon>Perkinsida</taxon>
        <taxon>Perkinsidae</taxon>
        <taxon>Perkinsus</taxon>
    </lineage>
</organism>
<protein>
    <recommendedName>
        <fullName evidence="6">Tyr recombinase domain-containing protein</fullName>
    </recommendedName>
</protein>